<evidence type="ECO:0000313" key="3">
    <source>
        <dbReference type="Proteomes" id="UP000315003"/>
    </source>
</evidence>
<gene>
    <name evidence="2" type="ORF">SV7mr_51070</name>
</gene>
<sequence precursor="true">MTTKPIDSVHGPNETGNSHGRSRCPETCRLTILIPDLMVDETSPPALMINEIAS</sequence>
<name>A0A517T2E9_9BACT</name>
<proteinExistence type="predicted"/>
<dbReference type="Proteomes" id="UP000315003">
    <property type="component" value="Chromosome"/>
</dbReference>
<protein>
    <submittedName>
        <fullName evidence="2">Uncharacterized protein</fullName>
    </submittedName>
</protein>
<organism evidence="2 3">
    <name type="scientific">Stieleria bergensis</name>
    <dbReference type="NCBI Taxonomy" id="2528025"/>
    <lineage>
        <taxon>Bacteria</taxon>
        <taxon>Pseudomonadati</taxon>
        <taxon>Planctomycetota</taxon>
        <taxon>Planctomycetia</taxon>
        <taxon>Pirellulales</taxon>
        <taxon>Pirellulaceae</taxon>
        <taxon>Stieleria</taxon>
    </lineage>
</organism>
<dbReference type="EMBL" id="CP036272">
    <property type="protein sequence ID" value="QDT62557.1"/>
    <property type="molecule type" value="Genomic_DNA"/>
</dbReference>
<keyword evidence="3" id="KW-1185">Reference proteome</keyword>
<reference evidence="2 3" key="1">
    <citation type="submission" date="2019-02" db="EMBL/GenBank/DDBJ databases">
        <title>Deep-cultivation of Planctomycetes and their phenomic and genomic characterization uncovers novel biology.</title>
        <authorList>
            <person name="Wiegand S."/>
            <person name="Jogler M."/>
            <person name="Boedeker C."/>
            <person name="Pinto D."/>
            <person name="Vollmers J."/>
            <person name="Rivas-Marin E."/>
            <person name="Kohn T."/>
            <person name="Peeters S.H."/>
            <person name="Heuer A."/>
            <person name="Rast P."/>
            <person name="Oberbeckmann S."/>
            <person name="Bunk B."/>
            <person name="Jeske O."/>
            <person name="Meyerdierks A."/>
            <person name="Storesund J.E."/>
            <person name="Kallscheuer N."/>
            <person name="Luecker S."/>
            <person name="Lage O.M."/>
            <person name="Pohl T."/>
            <person name="Merkel B.J."/>
            <person name="Hornburger P."/>
            <person name="Mueller R.-W."/>
            <person name="Bruemmer F."/>
            <person name="Labrenz M."/>
            <person name="Spormann A.M."/>
            <person name="Op den Camp H."/>
            <person name="Overmann J."/>
            <person name="Amann R."/>
            <person name="Jetten M.S.M."/>
            <person name="Mascher T."/>
            <person name="Medema M.H."/>
            <person name="Devos D.P."/>
            <person name="Kaster A.-K."/>
            <person name="Ovreas L."/>
            <person name="Rohde M."/>
            <person name="Galperin M.Y."/>
            <person name="Jogler C."/>
        </authorList>
    </citation>
    <scope>NUCLEOTIDE SEQUENCE [LARGE SCALE GENOMIC DNA]</scope>
    <source>
        <strain evidence="2 3">SV_7m_r</strain>
    </source>
</reference>
<feature type="region of interest" description="Disordered" evidence="1">
    <location>
        <begin position="1"/>
        <end position="24"/>
    </location>
</feature>
<dbReference type="AlphaFoldDB" id="A0A517T2E9"/>
<evidence type="ECO:0000313" key="2">
    <source>
        <dbReference type="EMBL" id="QDT62557.1"/>
    </source>
</evidence>
<accession>A0A517T2E9</accession>
<evidence type="ECO:0000256" key="1">
    <source>
        <dbReference type="SAM" id="MobiDB-lite"/>
    </source>
</evidence>